<dbReference type="PANTHER" id="PTHR34475">
    <property type="match status" value="1"/>
</dbReference>
<evidence type="ECO:0000259" key="3">
    <source>
        <dbReference type="Pfam" id="PF13464"/>
    </source>
</evidence>
<dbReference type="Pfam" id="PF13464">
    <property type="entry name" value="RodZ_C"/>
    <property type="match status" value="1"/>
</dbReference>
<keyword evidence="2" id="KW-0812">Transmembrane</keyword>
<keyword evidence="2" id="KW-0472">Membrane</keyword>
<dbReference type="PANTHER" id="PTHR34475:SF1">
    <property type="entry name" value="CYTOSKELETON PROTEIN RODZ"/>
    <property type="match status" value="1"/>
</dbReference>
<evidence type="ECO:0000313" key="4">
    <source>
        <dbReference type="EMBL" id="AFU98147.1"/>
    </source>
</evidence>
<dbReference type="KEGG" id="saga:M5M_04700"/>
<dbReference type="CDD" id="cd00093">
    <property type="entry name" value="HTH_XRE"/>
    <property type="match status" value="1"/>
</dbReference>
<dbReference type="Proteomes" id="UP000000466">
    <property type="component" value="Chromosome"/>
</dbReference>
<proteinExistence type="predicted"/>
<feature type="transmembrane region" description="Helical" evidence="2">
    <location>
        <begin position="118"/>
        <end position="139"/>
    </location>
</feature>
<dbReference type="STRING" id="1117647.M5M_04700"/>
<dbReference type="RefSeq" id="WP_015046320.1">
    <property type="nucleotide sequence ID" value="NC_018868.3"/>
</dbReference>
<dbReference type="InterPro" id="IPR050400">
    <property type="entry name" value="Bact_Cytoskel_RodZ"/>
</dbReference>
<dbReference type="InterPro" id="IPR025194">
    <property type="entry name" value="RodZ-like_C"/>
</dbReference>
<organism evidence="4 5">
    <name type="scientific">Simiduia agarivorans (strain DSM 21679 / JCM 13881 / BCRC 17597 / SA1)</name>
    <dbReference type="NCBI Taxonomy" id="1117647"/>
    <lineage>
        <taxon>Bacteria</taxon>
        <taxon>Pseudomonadati</taxon>
        <taxon>Pseudomonadota</taxon>
        <taxon>Gammaproteobacteria</taxon>
        <taxon>Cellvibrionales</taxon>
        <taxon>Cellvibrionaceae</taxon>
        <taxon>Simiduia</taxon>
    </lineage>
</organism>
<dbReference type="HOGENOM" id="CLU_047530_3_1_6"/>
<evidence type="ECO:0000313" key="5">
    <source>
        <dbReference type="Proteomes" id="UP000000466"/>
    </source>
</evidence>
<dbReference type="OrthoDB" id="9790252at2"/>
<dbReference type="EMBL" id="CP003746">
    <property type="protein sequence ID" value="AFU98147.1"/>
    <property type="molecule type" value="Genomic_DNA"/>
</dbReference>
<dbReference type="InterPro" id="IPR001387">
    <property type="entry name" value="Cro/C1-type_HTH"/>
</dbReference>
<dbReference type="eggNOG" id="COG1426">
    <property type="taxonomic scope" value="Bacteria"/>
</dbReference>
<dbReference type="AlphaFoldDB" id="K4KW73"/>
<keyword evidence="2" id="KW-1133">Transmembrane helix</keyword>
<dbReference type="InterPro" id="IPR010982">
    <property type="entry name" value="Lambda_DNA-bd_dom_sf"/>
</dbReference>
<keyword evidence="5" id="KW-1185">Reference proteome</keyword>
<dbReference type="Gene3D" id="1.10.260.40">
    <property type="entry name" value="lambda repressor-like DNA-binding domains"/>
    <property type="match status" value="1"/>
</dbReference>
<feature type="region of interest" description="Disordered" evidence="1">
    <location>
        <begin position="150"/>
        <end position="204"/>
    </location>
</feature>
<name>K4KW73_SIMAS</name>
<accession>K4KW73</accession>
<evidence type="ECO:0000256" key="1">
    <source>
        <dbReference type="SAM" id="MobiDB-lite"/>
    </source>
</evidence>
<dbReference type="Pfam" id="PF13413">
    <property type="entry name" value="HTH_25"/>
    <property type="match status" value="1"/>
</dbReference>
<protein>
    <recommendedName>
        <fullName evidence="3">Cytoskeleton protein RodZ-like C-terminal domain-containing protein</fullName>
    </recommendedName>
</protein>
<feature type="compositionally biased region" description="Basic and acidic residues" evidence="1">
    <location>
        <begin position="181"/>
        <end position="194"/>
    </location>
</feature>
<sequence length="296" mass="32009">MINQNTPEAGDNANPAEALLSPGAALQQARESKSLSLETVANVLRISRAKLQALESDQYADMPAEAFVRGYIRAYCKLVGLDEAEMIGRYEEFLAANREVSQLVESPQVTPAQMFKPVLARFWFVPFILVVLVAGWFWLQPEQARMDENRPAPVSAQVAVPDSAQSSGPDVTVSADGAAPLEDKAPVLPDERPQGVEPAQTQTPVVTRDAVERDPTVIGDVLTVVFSEECWFEVSDAKGDVLAADLKQSGDRVELRGTAPFNVMLGNARAASVVLNGRPVDTTPNGANRALRIQVE</sequence>
<evidence type="ECO:0000256" key="2">
    <source>
        <dbReference type="SAM" id="Phobius"/>
    </source>
</evidence>
<dbReference type="GO" id="GO:0003677">
    <property type="term" value="F:DNA binding"/>
    <property type="evidence" value="ECO:0007669"/>
    <property type="project" value="InterPro"/>
</dbReference>
<reference evidence="4 5" key="1">
    <citation type="journal article" date="2013" name="Genome Announc.">
        <title>Complete genome sequence of Simiduia agarivorans SA1(T), a marine bacterium able to degrade a variety of polysaccharides.</title>
        <authorList>
            <person name="Lin S.Y."/>
            <person name="Shieh W.Y."/>
            <person name="Chen J.S."/>
            <person name="Tang S.L."/>
        </authorList>
    </citation>
    <scope>NUCLEOTIDE SEQUENCE [LARGE SCALE GENOMIC DNA]</scope>
    <source>
        <strain evidence="5">DSM 21679 / JCM 13881 / BCRC 17597 / SA1</strain>
    </source>
</reference>
<feature type="domain" description="Cytoskeleton protein RodZ-like C-terminal" evidence="3">
    <location>
        <begin position="224"/>
        <end position="290"/>
    </location>
</feature>
<gene>
    <name evidence="4" type="ordered locus">M5M_04700</name>
</gene>